<organism evidence="1 2">
    <name type="scientific">Aristolochia fimbriata</name>
    <name type="common">White veined hardy Dutchman's pipe vine</name>
    <dbReference type="NCBI Taxonomy" id="158543"/>
    <lineage>
        <taxon>Eukaryota</taxon>
        <taxon>Viridiplantae</taxon>
        <taxon>Streptophyta</taxon>
        <taxon>Embryophyta</taxon>
        <taxon>Tracheophyta</taxon>
        <taxon>Spermatophyta</taxon>
        <taxon>Magnoliopsida</taxon>
        <taxon>Magnoliidae</taxon>
        <taxon>Piperales</taxon>
        <taxon>Aristolochiaceae</taxon>
        <taxon>Aristolochia</taxon>
    </lineage>
</organism>
<accession>A0AAV7FCY7</accession>
<evidence type="ECO:0000313" key="1">
    <source>
        <dbReference type="EMBL" id="KAG9459065.1"/>
    </source>
</evidence>
<gene>
    <name evidence="1" type="ORF">H6P81_003573</name>
</gene>
<comment type="caution">
    <text evidence="1">The sequence shown here is derived from an EMBL/GenBank/DDBJ whole genome shotgun (WGS) entry which is preliminary data.</text>
</comment>
<evidence type="ECO:0000313" key="2">
    <source>
        <dbReference type="Proteomes" id="UP000825729"/>
    </source>
</evidence>
<protein>
    <submittedName>
        <fullName evidence="1">Uncharacterized protein</fullName>
    </submittedName>
</protein>
<reference evidence="1 2" key="1">
    <citation type="submission" date="2021-07" db="EMBL/GenBank/DDBJ databases">
        <title>The Aristolochia fimbriata genome: insights into angiosperm evolution, floral development and chemical biosynthesis.</title>
        <authorList>
            <person name="Jiao Y."/>
        </authorList>
    </citation>
    <scope>NUCLEOTIDE SEQUENCE [LARGE SCALE GENOMIC DNA]</scope>
    <source>
        <strain evidence="1">IBCAS-2021</strain>
        <tissue evidence="1">Leaf</tissue>
    </source>
</reference>
<keyword evidence="2" id="KW-1185">Reference proteome</keyword>
<dbReference type="EMBL" id="JAINDJ010000002">
    <property type="protein sequence ID" value="KAG9459065.1"/>
    <property type="molecule type" value="Genomic_DNA"/>
</dbReference>
<dbReference type="Proteomes" id="UP000825729">
    <property type="component" value="Unassembled WGS sequence"/>
</dbReference>
<dbReference type="AlphaFoldDB" id="A0AAV7FCY7"/>
<proteinExistence type="predicted"/>
<sequence>MGGYIDPGGVPCSKHRPSKGRRLMFTGLQRVSPLGSTHPARLSTNTSCVSVVGGPESAPVAAEYLAIMRDAEVTISKREVTDLPCRALEFAKRFMT</sequence>
<name>A0AAV7FCY7_ARIFI</name>